<reference evidence="2 3" key="1">
    <citation type="submission" date="2024-07" db="EMBL/GenBank/DDBJ databases">
        <title>Chromosome-level genome assembly of the water stick insect Ranatra chinensis (Heteroptera: Nepidae).</title>
        <authorList>
            <person name="Liu X."/>
        </authorList>
    </citation>
    <scope>NUCLEOTIDE SEQUENCE [LARGE SCALE GENOMIC DNA]</scope>
    <source>
        <strain evidence="2">Cailab_2021Rc</strain>
        <tissue evidence="2">Muscle</tissue>
    </source>
</reference>
<proteinExistence type="predicted"/>
<dbReference type="EMBL" id="JBFDAA010000016">
    <property type="protein sequence ID" value="KAL1117017.1"/>
    <property type="molecule type" value="Genomic_DNA"/>
</dbReference>
<protein>
    <recommendedName>
        <fullName evidence="4">Reverse transcriptase</fullName>
    </recommendedName>
</protein>
<evidence type="ECO:0008006" key="4">
    <source>
        <dbReference type="Google" id="ProtNLM"/>
    </source>
</evidence>
<evidence type="ECO:0000256" key="1">
    <source>
        <dbReference type="SAM" id="MobiDB-lite"/>
    </source>
</evidence>
<organism evidence="2 3">
    <name type="scientific">Ranatra chinensis</name>
    <dbReference type="NCBI Taxonomy" id="642074"/>
    <lineage>
        <taxon>Eukaryota</taxon>
        <taxon>Metazoa</taxon>
        <taxon>Ecdysozoa</taxon>
        <taxon>Arthropoda</taxon>
        <taxon>Hexapoda</taxon>
        <taxon>Insecta</taxon>
        <taxon>Pterygota</taxon>
        <taxon>Neoptera</taxon>
        <taxon>Paraneoptera</taxon>
        <taxon>Hemiptera</taxon>
        <taxon>Heteroptera</taxon>
        <taxon>Panheteroptera</taxon>
        <taxon>Nepomorpha</taxon>
        <taxon>Nepidae</taxon>
        <taxon>Ranatrinae</taxon>
        <taxon>Ranatra</taxon>
    </lineage>
</organism>
<dbReference type="AlphaFoldDB" id="A0ABD0Y0K5"/>
<gene>
    <name evidence="2" type="ORF">AAG570_004345</name>
</gene>
<keyword evidence="3" id="KW-1185">Reference proteome</keyword>
<feature type="region of interest" description="Disordered" evidence="1">
    <location>
        <begin position="1"/>
        <end position="30"/>
    </location>
</feature>
<comment type="caution">
    <text evidence="2">The sequence shown here is derived from an EMBL/GenBank/DDBJ whole genome shotgun (WGS) entry which is preliminary data.</text>
</comment>
<evidence type="ECO:0000313" key="2">
    <source>
        <dbReference type="EMBL" id="KAL1117017.1"/>
    </source>
</evidence>
<name>A0ABD0Y0K5_9HEMI</name>
<sequence>MLGGEKPPTARHFPGRDLAERKGDTEIRRRSDVTDWKDGVQFAGPASVPIRPIRVPQDRGHGGLAAKLAGFGLRDEGNCTCGVPETAGHVLLECGKYGDLREMGGLELDKMVGKEGYEHFLLLATEILERKELEEWRDGLHSGTVAESGSAMHRRSLVVEVDRNSF</sequence>
<feature type="compositionally biased region" description="Basic and acidic residues" evidence="1">
    <location>
        <begin position="14"/>
        <end position="30"/>
    </location>
</feature>
<dbReference type="Proteomes" id="UP001558652">
    <property type="component" value="Unassembled WGS sequence"/>
</dbReference>
<accession>A0ABD0Y0K5</accession>
<evidence type="ECO:0000313" key="3">
    <source>
        <dbReference type="Proteomes" id="UP001558652"/>
    </source>
</evidence>